<dbReference type="SMART" id="SM00257">
    <property type="entry name" value="LysM"/>
    <property type="match status" value="1"/>
</dbReference>
<sequence>MRSNNVLIYIITMFTLLFISVDVHAQTTDEPVYHTVGINETLESIADNYDVSTKQIMAWNNLESEELVQGQYLEILSPGLYGRDDLIHDELQEVLEQYSGYPVYIYVESLENDKRSASIEGTTFVYGASVPKIVLAAFVLHQVDEGVLSWDDTYMYDDLIYEQPLSYAWGGSGIMQYESYRINEYTLEELTEMTLKNSDNMASNMLLYYVGHAYEEAFAEFTRDVYQASSFQLQITAKQMSKVMRYIYEHEDDSVKEMMATTDYDEQKLDVVADDTYQKIGGTNQVNHSTAIVEGDHDYVITVLTSIAGDDTISNIARDVNEVLSQDQNSKR</sequence>
<dbReference type="CDD" id="cd00118">
    <property type="entry name" value="LysM"/>
    <property type="match status" value="1"/>
</dbReference>
<evidence type="ECO:0000313" key="4">
    <source>
        <dbReference type="Proteomes" id="UP000243605"/>
    </source>
</evidence>
<dbReference type="InterPro" id="IPR012338">
    <property type="entry name" value="Beta-lactam/transpept-like"/>
</dbReference>
<dbReference type="GO" id="GO:0008800">
    <property type="term" value="F:beta-lactamase activity"/>
    <property type="evidence" value="ECO:0007669"/>
    <property type="project" value="InterPro"/>
</dbReference>
<evidence type="ECO:0000313" key="3">
    <source>
        <dbReference type="EMBL" id="SEV94353.1"/>
    </source>
</evidence>
<dbReference type="Pfam" id="PF13354">
    <property type="entry name" value="Beta-lactamase2"/>
    <property type="match status" value="1"/>
</dbReference>
<evidence type="ECO:0000256" key="1">
    <source>
        <dbReference type="SAM" id="SignalP"/>
    </source>
</evidence>
<dbReference type="InterPro" id="IPR018392">
    <property type="entry name" value="LysM"/>
</dbReference>
<proteinExistence type="predicted"/>
<dbReference type="InterPro" id="IPR000871">
    <property type="entry name" value="Beta-lactam_class-A"/>
</dbReference>
<gene>
    <name evidence="3" type="ORF">SAMN05192557_0918</name>
</gene>
<dbReference type="AlphaFoldDB" id="A0A662Z2E7"/>
<dbReference type="EMBL" id="FOIT01000002">
    <property type="protein sequence ID" value="SEV94353.1"/>
    <property type="molecule type" value="Genomic_DNA"/>
</dbReference>
<dbReference type="OrthoDB" id="9813368at2"/>
<accession>A0A662Z2E7</accession>
<reference evidence="3 4" key="1">
    <citation type="submission" date="2016-10" db="EMBL/GenBank/DDBJ databases">
        <authorList>
            <person name="Varghese N."/>
            <person name="Submissions S."/>
        </authorList>
    </citation>
    <scope>NUCLEOTIDE SEQUENCE [LARGE SCALE GENOMIC DNA]</scope>
    <source>
        <strain evidence="3 4">IBRC-M10081</strain>
    </source>
</reference>
<evidence type="ECO:0000259" key="2">
    <source>
        <dbReference type="PROSITE" id="PS51782"/>
    </source>
</evidence>
<dbReference type="PANTHER" id="PTHR35333:SF3">
    <property type="entry name" value="BETA-LACTAMASE-TYPE TRANSPEPTIDASE FOLD CONTAINING PROTEIN"/>
    <property type="match status" value="1"/>
</dbReference>
<dbReference type="SUPFAM" id="SSF56601">
    <property type="entry name" value="beta-lactamase/transpeptidase-like"/>
    <property type="match status" value="1"/>
</dbReference>
<dbReference type="Pfam" id="PF01476">
    <property type="entry name" value="LysM"/>
    <property type="match status" value="1"/>
</dbReference>
<feature type="signal peptide" evidence="1">
    <location>
        <begin position="1"/>
        <end position="25"/>
    </location>
</feature>
<dbReference type="Gene3D" id="3.10.350.10">
    <property type="entry name" value="LysM domain"/>
    <property type="match status" value="1"/>
</dbReference>
<dbReference type="GO" id="GO:0046677">
    <property type="term" value="P:response to antibiotic"/>
    <property type="evidence" value="ECO:0007669"/>
    <property type="project" value="InterPro"/>
</dbReference>
<dbReference type="Gene3D" id="3.40.710.10">
    <property type="entry name" value="DD-peptidase/beta-lactamase superfamily"/>
    <property type="match status" value="1"/>
</dbReference>
<keyword evidence="4" id="KW-1185">Reference proteome</keyword>
<dbReference type="SUPFAM" id="SSF54106">
    <property type="entry name" value="LysM domain"/>
    <property type="match status" value="1"/>
</dbReference>
<protein>
    <submittedName>
        <fullName evidence="3">LysM domain-containing protein</fullName>
    </submittedName>
</protein>
<feature type="domain" description="LysM" evidence="2">
    <location>
        <begin position="32"/>
        <end position="75"/>
    </location>
</feature>
<dbReference type="RefSeq" id="WP_091474344.1">
    <property type="nucleotide sequence ID" value="NZ_FOIT01000002.1"/>
</dbReference>
<dbReference type="GO" id="GO:0030655">
    <property type="term" value="P:beta-lactam antibiotic catabolic process"/>
    <property type="evidence" value="ECO:0007669"/>
    <property type="project" value="InterPro"/>
</dbReference>
<dbReference type="InterPro" id="IPR036779">
    <property type="entry name" value="LysM_dom_sf"/>
</dbReference>
<organism evidence="3 4">
    <name type="scientific">Aliicoccus persicus</name>
    <dbReference type="NCBI Taxonomy" id="930138"/>
    <lineage>
        <taxon>Bacteria</taxon>
        <taxon>Bacillati</taxon>
        <taxon>Bacillota</taxon>
        <taxon>Bacilli</taxon>
        <taxon>Bacillales</taxon>
        <taxon>Staphylococcaceae</taxon>
        <taxon>Aliicoccus</taxon>
    </lineage>
</organism>
<dbReference type="Proteomes" id="UP000243605">
    <property type="component" value="Unassembled WGS sequence"/>
</dbReference>
<dbReference type="InterPro" id="IPR045155">
    <property type="entry name" value="Beta-lactam_cat"/>
</dbReference>
<dbReference type="PANTHER" id="PTHR35333">
    <property type="entry name" value="BETA-LACTAMASE"/>
    <property type="match status" value="1"/>
</dbReference>
<feature type="chain" id="PRO_5025020181" evidence="1">
    <location>
        <begin position="26"/>
        <end position="332"/>
    </location>
</feature>
<name>A0A662Z2E7_9STAP</name>
<keyword evidence="1" id="KW-0732">Signal</keyword>
<dbReference type="PROSITE" id="PS51782">
    <property type="entry name" value="LYSM"/>
    <property type="match status" value="1"/>
</dbReference>